<reference evidence="3 4" key="1">
    <citation type="submission" date="2021-01" db="EMBL/GenBank/DDBJ databases">
        <title>Sequencing the genomes of 1000 actinobacteria strains.</title>
        <authorList>
            <person name="Klenk H.-P."/>
        </authorList>
    </citation>
    <scope>NUCLEOTIDE SEQUENCE [LARGE SCALE GENOMIC DNA]</scope>
    <source>
        <strain evidence="3 4">DSM 18662</strain>
    </source>
</reference>
<sequence length="115" mass="12331">MSVKPDHARRTAPWPPVAQLLLIIVGLLIMAYPFTLGAHPDVTCRGALMHPGDVCRKADGTGVQSYEQRAAAVRNARPVIVGVGVVVTGFGAMLLTGENRRRRRTPPPGANDTPR</sequence>
<dbReference type="EMBL" id="JAFBCF010000001">
    <property type="protein sequence ID" value="MBM7800110.1"/>
    <property type="molecule type" value="Genomic_DNA"/>
</dbReference>
<evidence type="ECO:0000256" key="1">
    <source>
        <dbReference type="SAM" id="MobiDB-lite"/>
    </source>
</evidence>
<organism evidence="3 4">
    <name type="scientific">Microlunatus panaciterrae</name>
    <dbReference type="NCBI Taxonomy" id="400768"/>
    <lineage>
        <taxon>Bacteria</taxon>
        <taxon>Bacillati</taxon>
        <taxon>Actinomycetota</taxon>
        <taxon>Actinomycetes</taxon>
        <taxon>Propionibacteriales</taxon>
        <taxon>Propionibacteriaceae</taxon>
        <taxon>Microlunatus</taxon>
    </lineage>
</organism>
<evidence type="ECO:0000313" key="4">
    <source>
        <dbReference type="Proteomes" id="UP000704762"/>
    </source>
</evidence>
<comment type="caution">
    <text evidence="3">The sequence shown here is derived from an EMBL/GenBank/DDBJ whole genome shotgun (WGS) entry which is preliminary data.</text>
</comment>
<feature type="transmembrane region" description="Helical" evidence="2">
    <location>
        <begin position="76"/>
        <end position="95"/>
    </location>
</feature>
<keyword evidence="2" id="KW-0472">Membrane</keyword>
<keyword evidence="2" id="KW-0812">Transmembrane</keyword>
<evidence type="ECO:0000313" key="3">
    <source>
        <dbReference type="EMBL" id="MBM7800110.1"/>
    </source>
</evidence>
<name>A0ABS2RM85_9ACTN</name>
<dbReference type="RefSeq" id="WP_204919316.1">
    <property type="nucleotide sequence ID" value="NZ_BAAAQP010000003.1"/>
</dbReference>
<feature type="region of interest" description="Disordered" evidence="1">
    <location>
        <begin position="96"/>
        <end position="115"/>
    </location>
</feature>
<dbReference type="Proteomes" id="UP000704762">
    <property type="component" value="Unassembled WGS sequence"/>
</dbReference>
<evidence type="ECO:0000256" key="2">
    <source>
        <dbReference type="SAM" id="Phobius"/>
    </source>
</evidence>
<gene>
    <name evidence="3" type="ORF">JOE57_003031</name>
</gene>
<keyword evidence="4" id="KW-1185">Reference proteome</keyword>
<proteinExistence type="predicted"/>
<feature type="transmembrane region" description="Helical" evidence="2">
    <location>
        <begin position="12"/>
        <end position="32"/>
    </location>
</feature>
<keyword evidence="2" id="KW-1133">Transmembrane helix</keyword>
<evidence type="ECO:0008006" key="5">
    <source>
        <dbReference type="Google" id="ProtNLM"/>
    </source>
</evidence>
<accession>A0ABS2RM85</accession>
<protein>
    <recommendedName>
        <fullName evidence="5">Transmembrane protein</fullName>
    </recommendedName>
</protein>